<sequence length="179" mass="20436">LCTLRTKTKGESLLYCRGDGELLLLYAICNSWYNLVKEVGDATFGNVWRAVNKLTGEVLSCFSREIKSSTLFVFDFRNLMSEIGAFKCLSCMHQRGYFHSDLRPAAHQSYLNILSMNHVYVFLSDAENLLVSKDVIKMTDIGQAERSIRVHHTQCMSRHAGTRNLKYQLESYVYTSKVG</sequence>
<feature type="non-terminal residue" evidence="1">
    <location>
        <position position="1"/>
    </location>
</feature>
<dbReference type="InterPro" id="IPR011009">
    <property type="entry name" value="Kinase-like_dom_sf"/>
</dbReference>
<comment type="caution">
    <text evidence="1">The sequence shown here is derived from an EMBL/GenBank/DDBJ whole genome shotgun (WGS) entry which is preliminary data.</text>
</comment>
<dbReference type="Proteomes" id="UP000823674">
    <property type="component" value="Chromosome A03"/>
</dbReference>
<protein>
    <submittedName>
        <fullName evidence="1">Uncharacterized protein</fullName>
    </submittedName>
</protein>
<reference evidence="1 2" key="1">
    <citation type="submission" date="2021-03" db="EMBL/GenBank/DDBJ databases">
        <authorList>
            <person name="King G.J."/>
            <person name="Bancroft I."/>
            <person name="Baten A."/>
            <person name="Bloomfield J."/>
            <person name="Borpatragohain P."/>
            <person name="He Z."/>
            <person name="Irish N."/>
            <person name="Irwin J."/>
            <person name="Liu K."/>
            <person name="Mauleon R.P."/>
            <person name="Moore J."/>
            <person name="Morris R."/>
            <person name="Ostergaard L."/>
            <person name="Wang B."/>
            <person name="Wells R."/>
        </authorList>
    </citation>
    <scope>NUCLEOTIDE SEQUENCE [LARGE SCALE GENOMIC DNA]</scope>
    <source>
        <strain evidence="1">R-o-18</strain>
        <tissue evidence="1">Leaf</tissue>
    </source>
</reference>
<proteinExistence type="predicted"/>
<name>A0ABQ7N3G8_BRACM</name>
<dbReference type="SUPFAM" id="SSF56112">
    <property type="entry name" value="Protein kinase-like (PK-like)"/>
    <property type="match status" value="1"/>
</dbReference>
<evidence type="ECO:0000313" key="1">
    <source>
        <dbReference type="EMBL" id="KAG5405453.1"/>
    </source>
</evidence>
<gene>
    <name evidence="1" type="primary">A03g504340.1_BraROA</name>
    <name evidence="1" type="ORF">IGI04_011572</name>
</gene>
<dbReference type="EMBL" id="JADBGQ010000003">
    <property type="protein sequence ID" value="KAG5405453.1"/>
    <property type="molecule type" value="Genomic_DNA"/>
</dbReference>
<accession>A0ABQ7N3G8</accession>
<organism evidence="1 2">
    <name type="scientific">Brassica rapa subsp. trilocularis</name>
    <dbReference type="NCBI Taxonomy" id="1813537"/>
    <lineage>
        <taxon>Eukaryota</taxon>
        <taxon>Viridiplantae</taxon>
        <taxon>Streptophyta</taxon>
        <taxon>Embryophyta</taxon>
        <taxon>Tracheophyta</taxon>
        <taxon>Spermatophyta</taxon>
        <taxon>Magnoliopsida</taxon>
        <taxon>eudicotyledons</taxon>
        <taxon>Gunneridae</taxon>
        <taxon>Pentapetalae</taxon>
        <taxon>rosids</taxon>
        <taxon>malvids</taxon>
        <taxon>Brassicales</taxon>
        <taxon>Brassicaceae</taxon>
        <taxon>Brassiceae</taxon>
        <taxon>Brassica</taxon>
    </lineage>
</organism>
<keyword evidence="2" id="KW-1185">Reference proteome</keyword>
<evidence type="ECO:0000313" key="2">
    <source>
        <dbReference type="Proteomes" id="UP000823674"/>
    </source>
</evidence>